<dbReference type="OrthoDB" id="8079483at2"/>
<dbReference type="AlphaFoldDB" id="A7ILQ7"/>
<dbReference type="Gene3D" id="2.60.120.1340">
    <property type="match status" value="1"/>
</dbReference>
<dbReference type="HOGENOM" id="CLU_1234605_0_0_5"/>
<evidence type="ECO:0000313" key="1">
    <source>
        <dbReference type="EMBL" id="ABS68950.1"/>
    </source>
</evidence>
<name>A7ILQ7_XANP2</name>
<organism evidence="1 2">
    <name type="scientific">Xanthobacter autotrophicus (strain ATCC BAA-1158 / Py2)</name>
    <dbReference type="NCBI Taxonomy" id="78245"/>
    <lineage>
        <taxon>Bacteria</taxon>
        <taxon>Pseudomonadati</taxon>
        <taxon>Pseudomonadota</taxon>
        <taxon>Alphaproteobacteria</taxon>
        <taxon>Hyphomicrobiales</taxon>
        <taxon>Xanthobacteraceae</taxon>
        <taxon>Xanthobacter</taxon>
    </lineage>
</organism>
<sequence length="224" mass="21794">MADGVRTPNLPAASNAAAFLVNEDTGGGVLVTRALPANAVKTAAGLGNVDNTSDTSKPVSTAQAAAIGAAVAAGVAGNVVQVVNASTGAVATTTSLIPYDDTAPQINEGAEVLTAAITPKSATNILRIDVSLQLSPSVQSGVIVALFKDAAANALAAGVSQAPAGSNTQLTISCFVAAGSTAAQTFRVRMGMVSAGTLTLNGSGGARRFGGVSASTISIVEIKG</sequence>
<reference evidence="1 2" key="1">
    <citation type="submission" date="2007-07" db="EMBL/GenBank/DDBJ databases">
        <title>Complete sequence of chromosome of Xanthobacter autotrophicus Py2.</title>
        <authorList>
            <consortium name="US DOE Joint Genome Institute"/>
            <person name="Copeland A."/>
            <person name="Lucas S."/>
            <person name="Lapidus A."/>
            <person name="Barry K."/>
            <person name="Glavina del Rio T."/>
            <person name="Hammon N."/>
            <person name="Israni S."/>
            <person name="Dalin E."/>
            <person name="Tice H."/>
            <person name="Pitluck S."/>
            <person name="Sims D."/>
            <person name="Brettin T."/>
            <person name="Bruce D."/>
            <person name="Detter J.C."/>
            <person name="Han C."/>
            <person name="Tapia R."/>
            <person name="Brainard J."/>
            <person name="Schmutz J."/>
            <person name="Larimer F."/>
            <person name="Land M."/>
            <person name="Hauser L."/>
            <person name="Kyrpides N."/>
            <person name="Kim E."/>
            <person name="Ensigns S.A."/>
            <person name="Richardson P."/>
        </authorList>
    </citation>
    <scope>NUCLEOTIDE SEQUENCE [LARGE SCALE GENOMIC DNA]</scope>
    <source>
        <strain evidence="2">ATCC BAA-1158 / Py2</strain>
    </source>
</reference>
<dbReference type="STRING" id="78245.Xaut_3724"/>
<proteinExistence type="predicted"/>
<gene>
    <name evidence="1" type="ordered locus">Xaut_3724</name>
</gene>
<dbReference type="EMBL" id="CP000781">
    <property type="protein sequence ID" value="ABS68950.1"/>
    <property type="molecule type" value="Genomic_DNA"/>
</dbReference>
<dbReference type="Proteomes" id="UP000002417">
    <property type="component" value="Chromosome"/>
</dbReference>
<protein>
    <submittedName>
        <fullName evidence="1">Uncharacterized protein</fullName>
    </submittedName>
</protein>
<accession>A7ILQ7</accession>
<evidence type="ECO:0000313" key="2">
    <source>
        <dbReference type="Proteomes" id="UP000002417"/>
    </source>
</evidence>
<dbReference type="KEGG" id="xau:Xaut_3724"/>
<keyword evidence="2" id="KW-1185">Reference proteome</keyword>